<evidence type="ECO:0000256" key="2">
    <source>
        <dbReference type="ARBA" id="ARBA00022603"/>
    </source>
</evidence>
<accession>A0A964BQ98</accession>
<dbReference type="GO" id="GO:0009007">
    <property type="term" value="F:site-specific DNA-methyltransferase (adenine-specific) activity"/>
    <property type="evidence" value="ECO:0007669"/>
    <property type="project" value="UniProtKB-EC"/>
</dbReference>
<dbReference type="PANTHER" id="PTHR33841:SF1">
    <property type="entry name" value="DNA METHYLTRANSFERASE A"/>
    <property type="match status" value="1"/>
</dbReference>
<dbReference type="InterPro" id="IPR046816">
    <property type="entry name" value="MmeI_Mtase"/>
</dbReference>
<feature type="domain" description="MmeI-like target recognition" evidence="7">
    <location>
        <begin position="607"/>
        <end position="809"/>
    </location>
</feature>
<feature type="domain" description="MmeI-like N-terminal" evidence="5">
    <location>
        <begin position="16"/>
        <end position="188"/>
    </location>
</feature>
<evidence type="ECO:0000256" key="4">
    <source>
        <dbReference type="ARBA" id="ARBA00047942"/>
    </source>
</evidence>
<comment type="catalytic activity">
    <reaction evidence="4">
        <text>a 2'-deoxyadenosine in DNA + S-adenosyl-L-methionine = an N(6)-methyl-2'-deoxyadenosine in DNA + S-adenosyl-L-homocysteine + H(+)</text>
        <dbReference type="Rhea" id="RHEA:15197"/>
        <dbReference type="Rhea" id="RHEA-COMP:12418"/>
        <dbReference type="Rhea" id="RHEA-COMP:12419"/>
        <dbReference type="ChEBI" id="CHEBI:15378"/>
        <dbReference type="ChEBI" id="CHEBI:57856"/>
        <dbReference type="ChEBI" id="CHEBI:59789"/>
        <dbReference type="ChEBI" id="CHEBI:90615"/>
        <dbReference type="ChEBI" id="CHEBI:90616"/>
        <dbReference type="EC" id="2.1.1.72"/>
    </reaction>
</comment>
<comment type="caution">
    <text evidence="9">The sequence shown here is derived from an EMBL/GenBank/DDBJ whole genome shotgun (WGS) entry which is preliminary data.</text>
</comment>
<feature type="domain" description="MmeI-like helicase spacer" evidence="6">
    <location>
        <begin position="202"/>
        <end position="270"/>
    </location>
</feature>
<dbReference type="PRINTS" id="PR00507">
    <property type="entry name" value="N12N6MTFRASE"/>
</dbReference>
<gene>
    <name evidence="9" type="ORF">I4641_07525</name>
</gene>
<reference evidence="9" key="1">
    <citation type="journal article" date="2021" name="Antonie Van Leeuwenhoek">
        <title>Draft genome and description of Waterburya agarophytonicola gen. nov. sp. nov. (Pleurocapsales, Cyanobacteria): a seaweed symbiont.</title>
        <authorList>
            <person name="Bonthond G."/>
            <person name="Shalygin S."/>
            <person name="Bayer T."/>
            <person name="Weinberger F."/>
        </authorList>
    </citation>
    <scope>NUCLEOTIDE SEQUENCE</scope>
    <source>
        <strain evidence="9">KI4</strain>
    </source>
</reference>
<dbReference type="PANTHER" id="PTHR33841">
    <property type="entry name" value="DNA METHYLTRANSFERASE YEEA-RELATED"/>
    <property type="match status" value="1"/>
</dbReference>
<name>A0A964BQ98_9CYAN</name>
<dbReference type="Pfam" id="PF20466">
    <property type="entry name" value="MmeI_TRD"/>
    <property type="match status" value="1"/>
</dbReference>
<dbReference type="InterPro" id="IPR046819">
    <property type="entry name" value="MmeI_hel"/>
</dbReference>
<keyword evidence="2 9" id="KW-0489">Methyltransferase</keyword>
<dbReference type="EC" id="2.1.1.72" evidence="1"/>
<dbReference type="PROSITE" id="PS00092">
    <property type="entry name" value="N6_MTASE"/>
    <property type="match status" value="1"/>
</dbReference>
<dbReference type="SUPFAM" id="SSF53335">
    <property type="entry name" value="S-adenosyl-L-methionine-dependent methyltransferases"/>
    <property type="match status" value="1"/>
</dbReference>
<evidence type="ECO:0000256" key="1">
    <source>
        <dbReference type="ARBA" id="ARBA00011900"/>
    </source>
</evidence>
<evidence type="ECO:0000259" key="6">
    <source>
        <dbReference type="Pfam" id="PF20465"/>
    </source>
</evidence>
<evidence type="ECO:0000259" key="8">
    <source>
        <dbReference type="Pfam" id="PF20473"/>
    </source>
</evidence>
<evidence type="ECO:0000259" key="7">
    <source>
        <dbReference type="Pfam" id="PF20466"/>
    </source>
</evidence>
<evidence type="ECO:0000256" key="3">
    <source>
        <dbReference type="ARBA" id="ARBA00022679"/>
    </source>
</evidence>
<dbReference type="GO" id="GO:0003676">
    <property type="term" value="F:nucleic acid binding"/>
    <property type="evidence" value="ECO:0007669"/>
    <property type="project" value="InterPro"/>
</dbReference>
<dbReference type="InterPro" id="IPR029063">
    <property type="entry name" value="SAM-dependent_MTases_sf"/>
</dbReference>
<keyword evidence="10" id="KW-1185">Reference proteome</keyword>
<dbReference type="InterPro" id="IPR046817">
    <property type="entry name" value="MmeI_N"/>
</dbReference>
<feature type="domain" description="MmeI-like DNA-methyltransferase" evidence="8">
    <location>
        <begin position="348"/>
        <end position="590"/>
    </location>
</feature>
<evidence type="ECO:0000313" key="9">
    <source>
        <dbReference type="EMBL" id="MCC0176826.1"/>
    </source>
</evidence>
<protein>
    <recommendedName>
        <fullName evidence="1">site-specific DNA-methyltransferase (adenine-specific)</fullName>
        <ecNumber evidence="1">2.1.1.72</ecNumber>
    </recommendedName>
</protein>
<keyword evidence="3" id="KW-0808">Transferase</keyword>
<dbReference type="Pfam" id="PF20473">
    <property type="entry name" value="MmeI_Mtase"/>
    <property type="match status" value="1"/>
</dbReference>
<evidence type="ECO:0000313" key="10">
    <source>
        <dbReference type="Proteomes" id="UP000729733"/>
    </source>
</evidence>
<sequence length="917" mass="105030">MIVSSRLVDVTSRSQNLQAFVNFCQQYISGKERSEAQKFLDRFFQAFGHEGAIEAGAELEKAIAKGSKKGKTGFADLVWKPRVLIEMKTKGEDLAKHYRQAFNYWTRLVPDRPQYVILCNFDEFWIYDFNSQVDEPVDIVALEDLPKRVAVFGFMEIEDKTPIFNNNQVEITKETARKMGELYEIIEQRGKKEGFKDYVARRLILQCVLSMFAEDRGLLPDNIFTRCVDECLNGKSSYDLLGGLFDAMNRPGIIPAGRYKGVDYFNGGLFATIHHVELTQEELTLLATAAKEDWTTIRPAIFGSIFEGTASNKQRHRHGIHFTSEVDIMKIVRPTISNYWDEKIEVANSIAELSALQLELSNYRVFDPACGSGNFLYLAYQELKEIEKDLLDKIASRRRSETSKQQVQMGLVTPLQFYGMDINPFAVELAKVTLTIAKKVAIDKLGLTEQELPLDTLDQNIVCDDALFSPWVKADAIIGNPPFLGGKRLKQELGEEYTEKVYKQFFDVKGQPDFCTYWFRLAEDNLEQNGRAGLVGTNSIAQNTSREASLDYLTDNGSYIHDAISSQVWSGDANVHVSIVNWSKQKPEKLFLDNLPVERISTSLKNEIAVNKAKKIKANKNYSFEGCKLIGKGFIISKHEAQQWTQESSKNAEVLKPMIDGKSLVNLHLPMDWIIDFNNMSIEEAFSYKKPLERVKNTVKIERENKKNKKLKEKWWLFERSRPAMRKALTGLSCYFAIPKVTKYTVFSPIDISILPCEANMVIASDDYYILGIINSHIHRLWVKAQSSTLKGDTRYTNTTCFETFPFPQNHSRGERRFADTDNVVQQIRDKMTELHEYRTQQMEQKQWGITQLYNQYFHEPASKLYQLHQQLDKLVLQAYGFKTNDDILAKLLELNLELVAKEKRGEPVIGAESPID</sequence>
<organism evidence="9 10">
    <name type="scientific">Waterburya agarophytonicola KI4</name>
    <dbReference type="NCBI Taxonomy" id="2874699"/>
    <lineage>
        <taxon>Bacteria</taxon>
        <taxon>Bacillati</taxon>
        <taxon>Cyanobacteriota</taxon>
        <taxon>Cyanophyceae</taxon>
        <taxon>Pleurocapsales</taxon>
        <taxon>Hyellaceae</taxon>
        <taxon>Waterburya</taxon>
        <taxon>Waterburya agarophytonicola</taxon>
    </lineage>
</organism>
<dbReference type="EMBL" id="JADWDC010000013">
    <property type="protein sequence ID" value="MCC0176826.1"/>
    <property type="molecule type" value="Genomic_DNA"/>
</dbReference>
<dbReference type="Pfam" id="PF20464">
    <property type="entry name" value="MmeI_N"/>
    <property type="match status" value="1"/>
</dbReference>
<dbReference type="AlphaFoldDB" id="A0A964BQ98"/>
<dbReference type="InterPro" id="IPR046820">
    <property type="entry name" value="MmeI_TRD"/>
</dbReference>
<dbReference type="InterPro" id="IPR050953">
    <property type="entry name" value="N4_N6_ade-DNA_methylase"/>
</dbReference>
<dbReference type="Gene3D" id="3.40.50.150">
    <property type="entry name" value="Vaccinia Virus protein VP39"/>
    <property type="match status" value="1"/>
</dbReference>
<dbReference type="Proteomes" id="UP000729733">
    <property type="component" value="Unassembled WGS sequence"/>
</dbReference>
<dbReference type="RefSeq" id="WP_229639864.1">
    <property type="nucleotide sequence ID" value="NZ_JADWDC010000013.1"/>
</dbReference>
<proteinExistence type="predicted"/>
<dbReference type="InterPro" id="IPR002052">
    <property type="entry name" value="DNA_methylase_N6_adenine_CS"/>
</dbReference>
<dbReference type="Pfam" id="PF20465">
    <property type="entry name" value="MmeI_hel"/>
    <property type="match status" value="1"/>
</dbReference>
<evidence type="ECO:0000259" key="5">
    <source>
        <dbReference type="Pfam" id="PF20464"/>
    </source>
</evidence>
<dbReference type="GO" id="GO:0032259">
    <property type="term" value="P:methylation"/>
    <property type="evidence" value="ECO:0007669"/>
    <property type="project" value="UniProtKB-KW"/>
</dbReference>